<evidence type="ECO:0000313" key="3">
    <source>
        <dbReference type="Proteomes" id="UP000291213"/>
    </source>
</evidence>
<dbReference type="EMBL" id="BDMD01000001">
    <property type="protein sequence ID" value="GBF08310.1"/>
    <property type="molecule type" value="Genomic_DNA"/>
</dbReference>
<dbReference type="InterPro" id="IPR003010">
    <property type="entry name" value="C-N_Hydrolase"/>
</dbReference>
<dbReference type="PANTHER" id="PTHR23088:SF27">
    <property type="entry name" value="DEAMINATED GLUTATHIONE AMIDASE"/>
    <property type="match status" value="1"/>
</dbReference>
<accession>A0A401H7F0</accession>
<reference evidence="2 3" key="1">
    <citation type="submission" date="2017-02" db="EMBL/GenBank/DDBJ databases">
        <title>isolation and characterization of a novel temperate virus Aeropyrum globular virus 1 infecting hyperthermophilic archaeon Aeropyrum.</title>
        <authorList>
            <person name="Yumiya M."/>
            <person name="Yoshida T."/>
            <person name="Sako Y."/>
        </authorList>
    </citation>
    <scope>NUCLEOTIDE SEQUENCE [LARGE SCALE GENOMIC DNA]</scope>
    <source>
        <strain evidence="2 3">YK1-12-2013</strain>
    </source>
</reference>
<keyword evidence="2" id="KW-0378">Hydrolase</keyword>
<dbReference type="CDD" id="cd07581">
    <property type="entry name" value="nitrilase_3"/>
    <property type="match status" value="1"/>
</dbReference>
<evidence type="ECO:0000313" key="2">
    <source>
        <dbReference type="EMBL" id="GBF08310.1"/>
    </source>
</evidence>
<proteinExistence type="predicted"/>
<name>A0A401H7F0_AERPX</name>
<dbReference type="Gene3D" id="3.60.110.10">
    <property type="entry name" value="Carbon-nitrogen hydrolase"/>
    <property type="match status" value="1"/>
</dbReference>
<dbReference type="GO" id="GO:0016787">
    <property type="term" value="F:hydrolase activity"/>
    <property type="evidence" value="ECO:0007669"/>
    <property type="project" value="UniProtKB-KW"/>
</dbReference>
<comment type="caution">
    <text evidence="2">The sequence shown here is derived from an EMBL/GenBank/DDBJ whole genome shotgun (WGS) entry which is preliminary data.</text>
</comment>
<sequence>MSRLNIAVLQVASTREKDANLESVKRLASRVKSSPDIVLTPEYLMLDPTGLGRDAIYDAAEDLEGRWSRELSKIAESLGSCLLGHLFLKTPSGRVANAAVLYSRDGGIIGVYRKTHLFDAYGYVESSFTEPGDELWEPIKACGASIGVAICYELRFPEIFRTQSLVGGVDIFLVPAAWYRGPGKEEALSVLSRARAQENTSYVAVASNAGANFVGRSMIIHPLGYTLAQAPPWEWVLEHEIDLREIERARKSLPVLEHVKPHLYRYLMKQG</sequence>
<gene>
    <name evidence="2" type="ORF">apy_00350</name>
</gene>
<dbReference type="Proteomes" id="UP000291213">
    <property type="component" value="Unassembled WGS sequence"/>
</dbReference>
<feature type="domain" description="CN hydrolase" evidence="1">
    <location>
        <begin position="4"/>
        <end position="243"/>
    </location>
</feature>
<dbReference type="InterPro" id="IPR036526">
    <property type="entry name" value="C-N_Hydrolase_sf"/>
</dbReference>
<protein>
    <submittedName>
        <fullName evidence="2">Putative hydrolase</fullName>
    </submittedName>
</protein>
<dbReference type="PANTHER" id="PTHR23088">
    <property type="entry name" value="NITRILASE-RELATED"/>
    <property type="match status" value="1"/>
</dbReference>
<organism evidence="2 3">
    <name type="scientific">Aeropyrum pernix</name>
    <dbReference type="NCBI Taxonomy" id="56636"/>
    <lineage>
        <taxon>Archaea</taxon>
        <taxon>Thermoproteota</taxon>
        <taxon>Thermoprotei</taxon>
        <taxon>Desulfurococcales</taxon>
        <taxon>Desulfurococcaceae</taxon>
        <taxon>Aeropyrum</taxon>
    </lineage>
</organism>
<dbReference type="Pfam" id="PF00795">
    <property type="entry name" value="CN_hydrolase"/>
    <property type="match status" value="1"/>
</dbReference>
<dbReference type="SUPFAM" id="SSF56317">
    <property type="entry name" value="Carbon-nitrogen hydrolase"/>
    <property type="match status" value="1"/>
</dbReference>
<dbReference type="PROSITE" id="PS50263">
    <property type="entry name" value="CN_HYDROLASE"/>
    <property type="match status" value="1"/>
</dbReference>
<evidence type="ECO:0000259" key="1">
    <source>
        <dbReference type="PROSITE" id="PS50263"/>
    </source>
</evidence>
<dbReference type="AlphaFoldDB" id="A0A401H7F0"/>